<feature type="binding site" evidence="5">
    <location>
        <position position="130"/>
    </location>
    <ligand>
        <name>Mg(2+)</name>
        <dbReference type="ChEBI" id="CHEBI:18420"/>
    </ligand>
</feature>
<keyword evidence="3 5" id="KW-0460">Magnesium</keyword>
<dbReference type="AlphaFoldDB" id="A0A410GE78"/>
<comment type="cofactor">
    <cofactor evidence="1">
        <name>Mg(2+)</name>
        <dbReference type="ChEBI" id="CHEBI:18420"/>
    </cofactor>
</comment>
<accession>A0A410GE78</accession>
<evidence type="ECO:0000256" key="4">
    <source>
        <dbReference type="PIRSR" id="PIRSR015582-1"/>
    </source>
</evidence>
<evidence type="ECO:0000313" key="7">
    <source>
        <dbReference type="EMBL" id="QAA94607.1"/>
    </source>
</evidence>
<protein>
    <submittedName>
        <fullName evidence="7">CoA ester lyase</fullName>
    </submittedName>
</protein>
<dbReference type="Proteomes" id="UP000283474">
    <property type="component" value="Chromosome"/>
</dbReference>
<feature type="binding site" evidence="4">
    <location>
        <position position="66"/>
    </location>
    <ligand>
        <name>substrate</name>
    </ligand>
</feature>
<dbReference type="InterPro" id="IPR005000">
    <property type="entry name" value="Aldolase/citrate-lyase_domain"/>
</dbReference>
<keyword evidence="2 5" id="KW-0479">Metal-binding</keyword>
<dbReference type="OrthoDB" id="348111at2"/>
<organism evidence="7 8">
    <name type="scientific">Pollutimonas thiosulfatoxidans</name>
    <dbReference type="NCBI Taxonomy" id="2028345"/>
    <lineage>
        <taxon>Bacteria</taxon>
        <taxon>Pseudomonadati</taxon>
        <taxon>Pseudomonadota</taxon>
        <taxon>Betaproteobacteria</taxon>
        <taxon>Burkholderiales</taxon>
        <taxon>Alcaligenaceae</taxon>
        <taxon>Pollutimonas</taxon>
    </lineage>
</organism>
<dbReference type="PANTHER" id="PTHR32308:SF0">
    <property type="entry name" value="HPCH_HPAI ALDOLASE_CITRATE LYASE DOMAIN-CONTAINING PROTEIN"/>
    <property type="match status" value="1"/>
</dbReference>
<keyword evidence="8" id="KW-1185">Reference proteome</keyword>
<dbReference type="SUPFAM" id="SSF51621">
    <property type="entry name" value="Phosphoenolpyruvate/pyruvate domain"/>
    <property type="match status" value="1"/>
</dbReference>
<dbReference type="Pfam" id="PF03328">
    <property type="entry name" value="HpcH_HpaI"/>
    <property type="match status" value="1"/>
</dbReference>
<proteinExistence type="predicted"/>
<feature type="binding site" evidence="4">
    <location>
        <position position="130"/>
    </location>
    <ligand>
        <name>substrate</name>
    </ligand>
</feature>
<dbReference type="InterPro" id="IPR040442">
    <property type="entry name" value="Pyrv_kinase-like_dom_sf"/>
</dbReference>
<gene>
    <name evidence="7" type="ORF">CKA81_12770</name>
</gene>
<evidence type="ECO:0000313" key="8">
    <source>
        <dbReference type="Proteomes" id="UP000283474"/>
    </source>
</evidence>
<dbReference type="InterPro" id="IPR011206">
    <property type="entry name" value="Citrate_lyase_beta/mcl1/mcl2"/>
</dbReference>
<dbReference type="InterPro" id="IPR015813">
    <property type="entry name" value="Pyrv/PenolPyrv_kinase-like_dom"/>
</dbReference>
<evidence type="ECO:0000256" key="5">
    <source>
        <dbReference type="PIRSR" id="PIRSR015582-2"/>
    </source>
</evidence>
<dbReference type="PANTHER" id="PTHR32308">
    <property type="entry name" value="LYASE BETA SUBUNIT, PUTATIVE (AFU_ORTHOLOGUE AFUA_4G13030)-RELATED"/>
    <property type="match status" value="1"/>
</dbReference>
<evidence type="ECO:0000256" key="1">
    <source>
        <dbReference type="ARBA" id="ARBA00001946"/>
    </source>
</evidence>
<dbReference type="GO" id="GO:0006107">
    <property type="term" value="P:oxaloacetate metabolic process"/>
    <property type="evidence" value="ECO:0007669"/>
    <property type="project" value="TreeGrafter"/>
</dbReference>
<dbReference type="GO" id="GO:0000287">
    <property type="term" value="F:magnesium ion binding"/>
    <property type="evidence" value="ECO:0007669"/>
    <property type="project" value="TreeGrafter"/>
</dbReference>
<dbReference type="PIRSF" id="PIRSF015582">
    <property type="entry name" value="Cit_lyase_B"/>
    <property type="match status" value="1"/>
</dbReference>
<evidence type="ECO:0000256" key="2">
    <source>
        <dbReference type="ARBA" id="ARBA00022723"/>
    </source>
</evidence>
<feature type="binding site" evidence="5">
    <location>
        <position position="157"/>
    </location>
    <ligand>
        <name>Mg(2+)</name>
        <dbReference type="ChEBI" id="CHEBI:18420"/>
    </ligand>
</feature>
<dbReference type="Gene3D" id="3.20.20.60">
    <property type="entry name" value="Phosphoenolpyruvate-binding domains"/>
    <property type="match status" value="1"/>
</dbReference>
<keyword evidence="7" id="KW-0456">Lyase</keyword>
<dbReference type="GO" id="GO:0016829">
    <property type="term" value="F:lyase activity"/>
    <property type="evidence" value="ECO:0007669"/>
    <property type="project" value="UniProtKB-KW"/>
</dbReference>
<evidence type="ECO:0000259" key="6">
    <source>
        <dbReference type="Pfam" id="PF03328"/>
    </source>
</evidence>
<name>A0A410GE78_9BURK</name>
<sequence>MMMPRSWLFVPGDSTRKIEAALKGNADALIFDWEDAVSPANKGLGRSTTKASLAAASCDIERIWIRVNGLDTRWFADDLSALPADRIAGVVIPKCCGPSDLTRLDRELARCEAASGIAAGTMKVVAIATETAASVLALSEFRRPVPRLSGILWGGEDLAGDLGVMANRDASGRYRAAFQHARTMVLYAAAATQSLAIDAVNVDFRNLQSLEDECAEARTDGFVSKAAIHPAQVEVINAAFSATAEELAWARRVVQALPDGGVAVVDGKMVDAPHLRIARRILAR</sequence>
<evidence type="ECO:0000256" key="3">
    <source>
        <dbReference type="ARBA" id="ARBA00022842"/>
    </source>
</evidence>
<reference evidence="7 8" key="1">
    <citation type="submission" date="2017-08" db="EMBL/GenBank/DDBJ databases">
        <authorList>
            <person name="Park S.-J."/>
            <person name="Kim H."/>
        </authorList>
    </citation>
    <scope>NUCLEOTIDE SEQUENCE [LARGE SCALE GENOMIC DNA]</scope>
    <source>
        <strain evidence="8">ye3</strain>
    </source>
</reference>
<feature type="domain" description="HpcH/HpaI aldolase/citrate lyase" evidence="6">
    <location>
        <begin position="5"/>
        <end position="230"/>
    </location>
</feature>
<dbReference type="EMBL" id="CP022987">
    <property type="protein sequence ID" value="QAA94607.1"/>
    <property type="molecule type" value="Genomic_DNA"/>
</dbReference>
<dbReference type="KEGG" id="pus:CKA81_12770"/>